<dbReference type="Pfam" id="PF13462">
    <property type="entry name" value="Thioredoxin_4"/>
    <property type="match status" value="1"/>
</dbReference>
<keyword evidence="4" id="KW-1015">Disulfide bond</keyword>
<gene>
    <name evidence="8" type="ORF">A3A70_00445</name>
</gene>
<evidence type="ECO:0000256" key="6">
    <source>
        <dbReference type="SAM" id="Phobius"/>
    </source>
</evidence>
<evidence type="ECO:0000313" key="8">
    <source>
        <dbReference type="EMBL" id="OGC58187.1"/>
    </source>
</evidence>
<evidence type="ECO:0000256" key="5">
    <source>
        <dbReference type="ARBA" id="ARBA00023284"/>
    </source>
</evidence>
<dbReference type="SUPFAM" id="SSF52833">
    <property type="entry name" value="Thioredoxin-like"/>
    <property type="match status" value="1"/>
</dbReference>
<dbReference type="InterPro" id="IPR012336">
    <property type="entry name" value="Thioredoxin-like_fold"/>
</dbReference>
<sequence>MNEVSRKSILIWGLGIGGMLLLILGGAMLATRSTSQKVLGDTQASLAVAVTAEDWSKGPADASVTLVEYSDFQCPACKNAEPLVKALIEQNPDVKFVYRHFPIHDQSLDAGKAAEAAGAQGKFWEMHDVLFDKQNDWAGKNDAKDKFTQYAKDLGLNMDQFKKDFDDSKSSDSVALDQSGGDQSGVNATPTFFINGKIVKNANNLKDFQALIDASK</sequence>
<dbReference type="GO" id="GO:0016491">
    <property type="term" value="F:oxidoreductase activity"/>
    <property type="evidence" value="ECO:0007669"/>
    <property type="project" value="UniProtKB-KW"/>
</dbReference>
<dbReference type="PANTHER" id="PTHR13887:SF14">
    <property type="entry name" value="DISULFIDE BOND FORMATION PROTEIN D"/>
    <property type="match status" value="1"/>
</dbReference>
<comment type="caution">
    <text evidence="8">The sequence shown here is derived from an EMBL/GenBank/DDBJ whole genome shotgun (WGS) entry which is preliminary data.</text>
</comment>
<evidence type="ECO:0000256" key="4">
    <source>
        <dbReference type="ARBA" id="ARBA00023157"/>
    </source>
</evidence>
<accession>A0A1F4VLS2</accession>
<feature type="domain" description="Thioredoxin" evidence="7">
    <location>
        <begin position="23"/>
        <end position="216"/>
    </location>
</feature>
<dbReference type="InterPro" id="IPR036249">
    <property type="entry name" value="Thioredoxin-like_sf"/>
</dbReference>
<name>A0A1F4VLS2_UNCKA</name>
<keyword evidence="6" id="KW-1133">Transmembrane helix</keyword>
<dbReference type="STRING" id="1802627.A3A70_00445"/>
<dbReference type="AlphaFoldDB" id="A0A1F4VLS2"/>
<dbReference type="InterPro" id="IPR013766">
    <property type="entry name" value="Thioredoxin_domain"/>
</dbReference>
<protein>
    <recommendedName>
        <fullName evidence="7">Thioredoxin domain-containing protein</fullName>
    </recommendedName>
</protein>
<evidence type="ECO:0000259" key="7">
    <source>
        <dbReference type="PROSITE" id="PS51352"/>
    </source>
</evidence>
<dbReference type="PROSITE" id="PS51352">
    <property type="entry name" value="THIOREDOXIN_2"/>
    <property type="match status" value="1"/>
</dbReference>
<keyword evidence="5" id="KW-0676">Redox-active center</keyword>
<feature type="transmembrane region" description="Helical" evidence="6">
    <location>
        <begin position="9"/>
        <end position="30"/>
    </location>
</feature>
<keyword evidence="6" id="KW-0812">Transmembrane</keyword>
<evidence type="ECO:0000256" key="2">
    <source>
        <dbReference type="ARBA" id="ARBA00022729"/>
    </source>
</evidence>
<proteinExistence type="inferred from homology"/>
<comment type="similarity">
    <text evidence="1">Belongs to the thioredoxin family. DsbA subfamily.</text>
</comment>
<keyword evidence="6" id="KW-0472">Membrane</keyword>
<keyword evidence="3" id="KW-0560">Oxidoreductase</keyword>
<organism evidence="8 9">
    <name type="scientific">candidate division WWE3 bacterium RIFCSPLOWO2_01_FULL_42_11</name>
    <dbReference type="NCBI Taxonomy" id="1802627"/>
    <lineage>
        <taxon>Bacteria</taxon>
        <taxon>Katanobacteria</taxon>
    </lineage>
</organism>
<dbReference type="Proteomes" id="UP000178964">
    <property type="component" value="Unassembled WGS sequence"/>
</dbReference>
<evidence type="ECO:0000313" key="9">
    <source>
        <dbReference type="Proteomes" id="UP000178964"/>
    </source>
</evidence>
<dbReference type="EMBL" id="MEVK01000041">
    <property type="protein sequence ID" value="OGC58187.1"/>
    <property type="molecule type" value="Genomic_DNA"/>
</dbReference>
<dbReference type="PANTHER" id="PTHR13887">
    <property type="entry name" value="GLUTATHIONE S-TRANSFERASE KAPPA"/>
    <property type="match status" value="1"/>
</dbReference>
<evidence type="ECO:0000256" key="1">
    <source>
        <dbReference type="ARBA" id="ARBA00005791"/>
    </source>
</evidence>
<evidence type="ECO:0000256" key="3">
    <source>
        <dbReference type="ARBA" id="ARBA00023002"/>
    </source>
</evidence>
<reference evidence="8 9" key="1">
    <citation type="journal article" date="2016" name="Nat. Commun.">
        <title>Thousands of microbial genomes shed light on interconnected biogeochemical processes in an aquifer system.</title>
        <authorList>
            <person name="Anantharaman K."/>
            <person name="Brown C.T."/>
            <person name="Hug L.A."/>
            <person name="Sharon I."/>
            <person name="Castelle C.J."/>
            <person name="Probst A.J."/>
            <person name="Thomas B.C."/>
            <person name="Singh A."/>
            <person name="Wilkins M.J."/>
            <person name="Karaoz U."/>
            <person name="Brodie E.L."/>
            <person name="Williams K.H."/>
            <person name="Hubbard S.S."/>
            <person name="Banfield J.F."/>
        </authorList>
    </citation>
    <scope>NUCLEOTIDE SEQUENCE [LARGE SCALE GENOMIC DNA]</scope>
</reference>
<dbReference type="Gene3D" id="3.40.30.10">
    <property type="entry name" value="Glutaredoxin"/>
    <property type="match status" value="1"/>
</dbReference>
<keyword evidence="2" id="KW-0732">Signal</keyword>